<sequence length="127" mass="14149">MSLRSEAEKLKVDPSYLSRMRKKHGVDWVPNSVDQPQFSPHIMSNVDQLSVDCGLKSKQKCGLTVHSADLTDSEQHWIDILSDLIKVGKLQRIAGSLGKLSSHVWLGDHTMQEIGDIIGTKPALYAR</sequence>
<organism evidence="1">
    <name type="scientific">viral metagenome</name>
    <dbReference type="NCBI Taxonomy" id="1070528"/>
    <lineage>
        <taxon>unclassified sequences</taxon>
        <taxon>metagenomes</taxon>
        <taxon>organismal metagenomes</taxon>
    </lineage>
</organism>
<name>A0A6M3JQB2_9ZZZZ</name>
<evidence type="ECO:0000313" key="1">
    <source>
        <dbReference type="EMBL" id="QJA71291.1"/>
    </source>
</evidence>
<dbReference type="AlphaFoldDB" id="A0A6M3JQB2"/>
<dbReference type="EMBL" id="MT141861">
    <property type="protein sequence ID" value="QJA71291.1"/>
    <property type="molecule type" value="Genomic_DNA"/>
</dbReference>
<accession>A0A6M3JQB2</accession>
<reference evidence="1" key="1">
    <citation type="submission" date="2020-03" db="EMBL/GenBank/DDBJ databases">
        <title>The deep terrestrial virosphere.</title>
        <authorList>
            <person name="Holmfeldt K."/>
            <person name="Nilsson E."/>
            <person name="Simone D."/>
            <person name="Lopez-Fernandez M."/>
            <person name="Wu X."/>
            <person name="de Brujin I."/>
            <person name="Lundin D."/>
            <person name="Andersson A."/>
            <person name="Bertilsson S."/>
            <person name="Dopson M."/>
        </authorList>
    </citation>
    <scope>NUCLEOTIDE SEQUENCE</scope>
    <source>
        <strain evidence="1">MM415A03290</strain>
    </source>
</reference>
<gene>
    <name evidence="1" type="ORF">MM415A03290_0012</name>
</gene>
<proteinExistence type="predicted"/>
<protein>
    <submittedName>
        <fullName evidence="1">Uncharacterized protein</fullName>
    </submittedName>
</protein>